<evidence type="ECO:0000313" key="2">
    <source>
        <dbReference type="Proteomes" id="UP000076761"/>
    </source>
</evidence>
<name>A0A165QW62_9AGAM</name>
<accession>A0A165QW62</accession>
<organism evidence="1 2">
    <name type="scientific">Neolentinus lepideus HHB14362 ss-1</name>
    <dbReference type="NCBI Taxonomy" id="1314782"/>
    <lineage>
        <taxon>Eukaryota</taxon>
        <taxon>Fungi</taxon>
        <taxon>Dikarya</taxon>
        <taxon>Basidiomycota</taxon>
        <taxon>Agaricomycotina</taxon>
        <taxon>Agaricomycetes</taxon>
        <taxon>Gloeophyllales</taxon>
        <taxon>Gloeophyllaceae</taxon>
        <taxon>Neolentinus</taxon>
    </lineage>
</organism>
<dbReference type="Proteomes" id="UP000076761">
    <property type="component" value="Unassembled WGS sequence"/>
</dbReference>
<proteinExistence type="predicted"/>
<gene>
    <name evidence="1" type="ORF">NEOLEDRAFT_618488</name>
</gene>
<reference evidence="1 2" key="1">
    <citation type="journal article" date="2016" name="Mol. Biol. Evol.">
        <title>Comparative Genomics of Early-Diverging Mushroom-Forming Fungi Provides Insights into the Origins of Lignocellulose Decay Capabilities.</title>
        <authorList>
            <person name="Nagy L.G."/>
            <person name="Riley R."/>
            <person name="Tritt A."/>
            <person name="Adam C."/>
            <person name="Daum C."/>
            <person name="Floudas D."/>
            <person name="Sun H."/>
            <person name="Yadav J.S."/>
            <person name="Pangilinan J."/>
            <person name="Larsson K.H."/>
            <person name="Matsuura K."/>
            <person name="Barry K."/>
            <person name="Labutti K."/>
            <person name="Kuo R."/>
            <person name="Ohm R.A."/>
            <person name="Bhattacharya S.S."/>
            <person name="Shirouzu T."/>
            <person name="Yoshinaga Y."/>
            <person name="Martin F.M."/>
            <person name="Grigoriev I.V."/>
            <person name="Hibbett D.S."/>
        </authorList>
    </citation>
    <scope>NUCLEOTIDE SEQUENCE [LARGE SCALE GENOMIC DNA]</scope>
    <source>
        <strain evidence="1 2">HHB14362 ss-1</strain>
    </source>
</reference>
<dbReference type="EMBL" id="KV425590">
    <property type="protein sequence ID" value="KZT22957.1"/>
    <property type="molecule type" value="Genomic_DNA"/>
</dbReference>
<sequence length="148" mass="15947">MSQETLLLTDSRFLRCCPLFARHGISPLAAWSSIIFWSTVCHLSQGMSLTNHKISSPILVTCVSVPCCLDGLQSSRLLAVVASSSTFAPKVSRRARPISKSVCFCLHSDALLYSQMLASGRTMNVTSMVRGSASGAQNSTDMILSTED</sequence>
<evidence type="ECO:0000313" key="1">
    <source>
        <dbReference type="EMBL" id="KZT22957.1"/>
    </source>
</evidence>
<dbReference type="InParanoid" id="A0A165QW62"/>
<dbReference type="AlphaFoldDB" id="A0A165QW62"/>
<keyword evidence="2" id="KW-1185">Reference proteome</keyword>
<protein>
    <submittedName>
        <fullName evidence="1">Uncharacterized protein</fullName>
    </submittedName>
</protein>